<name>A0A385FV28_9ZZZZ</name>
<gene>
    <name evidence="1" type="ORF">TRI12_00007</name>
</gene>
<reference evidence="1" key="1">
    <citation type="submission" date="2018-07" db="EMBL/GenBank/DDBJ databases">
        <title>Functional screening for triclosan resistance in a wastewater metagenome and isolates of Escherichia coli and Enterococcus spp. from a large Canadian healthcare region.</title>
        <authorList>
            <person name="Cameron A."/>
            <person name="Barbieri R."/>
            <person name="Read R.R."/>
            <person name="Church D.L."/>
            <person name="Adator E.H."/>
            <person name="McAllister T.A."/>
        </authorList>
    </citation>
    <scope>NUCLEOTIDE SEQUENCE</scope>
</reference>
<sequence length="107" mass="11881">MAIIDSTTQEFQSFIKNGGSLTFTVDARDISVSDFEELDSIKPILCSGFEIPPSLVIHDPLEKTVIHKYGDEWTNIVEEIYSRGGRIVYQKQPSGQFLATCTIPANA</sequence>
<dbReference type="AlphaFoldDB" id="A0A385FV28"/>
<evidence type="ECO:0000313" key="1">
    <source>
        <dbReference type="EMBL" id="AXV45535.1"/>
    </source>
</evidence>
<accession>A0A385FV28</accession>
<proteinExistence type="predicted"/>
<dbReference type="EMBL" id="MH687385">
    <property type="protein sequence ID" value="AXV45535.1"/>
    <property type="molecule type" value="Genomic_DNA"/>
</dbReference>
<protein>
    <submittedName>
        <fullName evidence="1">Uncharacterized protein</fullName>
    </submittedName>
</protein>
<organism evidence="1">
    <name type="scientific">uncultured organism</name>
    <dbReference type="NCBI Taxonomy" id="155900"/>
    <lineage>
        <taxon>unclassified sequences</taxon>
        <taxon>environmental samples</taxon>
    </lineage>
</organism>